<protein>
    <submittedName>
        <fullName evidence="2">Uncharacterized protein DUF3137</fullName>
    </submittedName>
</protein>
<gene>
    <name evidence="2" type="ORF">EDC18_101374</name>
</gene>
<keyword evidence="1" id="KW-0812">Transmembrane</keyword>
<organism evidence="2 3">
    <name type="scientific">Natranaerovirga pectinivora</name>
    <dbReference type="NCBI Taxonomy" id="682400"/>
    <lineage>
        <taxon>Bacteria</taxon>
        <taxon>Bacillati</taxon>
        <taxon>Bacillota</taxon>
        <taxon>Clostridia</taxon>
        <taxon>Lachnospirales</taxon>
        <taxon>Natranaerovirgaceae</taxon>
        <taxon>Natranaerovirga</taxon>
    </lineage>
</organism>
<keyword evidence="1" id="KW-0472">Membrane</keyword>
<dbReference type="Pfam" id="PF11335">
    <property type="entry name" value="DUF3137"/>
    <property type="match status" value="1"/>
</dbReference>
<dbReference type="RefSeq" id="WP_132249675.1">
    <property type="nucleotide sequence ID" value="NZ_SMAL01000001.1"/>
</dbReference>
<feature type="transmembrane region" description="Helical" evidence="1">
    <location>
        <begin position="34"/>
        <end position="53"/>
    </location>
</feature>
<dbReference type="AlphaFoldDB" id="A0A4R3MS80"/>
<dbReference type="InterPro" id="IPR021484">
    <property type="entry name" value="DUF3137"/>
</dbReference>
<evidence type="ECO:0000313" key="2">
    <source>
        <dbReference type="EMBL" id="TCT17078.1"/>
    </source>
</evidence>
<sequence length="315" mass="37020">MKSLDEFRTYYNSMYYRLVALDSQRENVKRRLDLMYGLVVVIGVCLFLIFYRYKLIPTLLITVVVISIQILTGYILQYFIKRNYLIEFKEIFIKEAIVFFSESLEYKPDAFIPIEEFNLSRLYIGSPDQYTGEDLVSGTLYSSQEKENLGKGINIKMSELEVKERRRGHKGQSHYATYFKGVFMIIDFNKNFKGETFILEDAGVFNYLGGRNGTERVKLEDIDFEKKFAVYGTDEIETRELLTPSFIDDIYEMSCRIGKPKMALINNKMYIGIPTKGNILEPMYKDSLLEFDNVKKYYDQLAKYFKVIEELNLDE</sequence>
<accession>A0A4R3MS80</accession>
<reference evidence="2 3" key="1">
    <citation type="submission" date="2019-03" db="EMBL/GenBank/DDBJ databases">
        <title>Genomic Encyclopedia of Type Strains, Phase IV (KMG-IV): sequencing the most valuable type-strain genomes for metagenomic binning, comparative biology and taxonomic classification.</title>
        <authorList>
            <person name="Goeker M."/>
        </authorList>
    </citation>
    <scope>NUCLEOTIDE SEQUENCE [LARGE SCALE GENOMIC DNA]</scope>
    <source>
        <strain evidence="2 3">DSM 24629</strain>
    </source>
</reference>
<keyword evidence="1" id="KW-1133">Transmembrane helix</keyword>
<dbReference type="Proteomes" id="UP000294902">
    <property type="component" value="Unassembled WGS sequence"/>
</dbReference>
<proteinExistence type="predicted"/>
<evidence type="ECO:0000313" key="3">
    <source>
        <dbReference type="Proteomes" id="UP000294902"/>
    </source>
</evidence>
<dbReference type="OrthoDB" id="4960523at2"/>
<keyword evidence="3" id="KW-1185">Reference proteome</keyword>
<feature type="transmembrane region" description="Helical" evidence="1">
    <location>
        <begin position="59"/>
        <end position="80"/>
    </location>
</feature>
<comment type="caution">
    <text evidence="2">The sequence shown here is derived from an EMBL/GenBank/DDBJ whole genome shotgun (WGS) entry which is preliminary data.</text>
</comment>
<evidence type="ECO:0000256" key="1">
    <source>
        <dbReference type="SAM" id="Phobius"/>
    </source>
</evidence>
<name>A0A4R3MS80_9FIRM</name>
<dbReference type="EMBL" id="SMAL01000001">
    <property type="protein sequence ID" value="TCT17078.1"/>
    <property type="molecule type" value="Genomic_DNA"/>
</dbReference>